<dbReference type="InterPro" id="IPR004805">
    <property type="entry name" value="DnaE2/DnaE/PolC"/>
</dbReference>
<dbReference type="GO" id="GO:0003887">
    <property type="term" value="F:DNA-directed DNA polymerase activity"/>
    <property type="evidence" value="ECO:0007669"/>
    <property type="project" value="UniProtKB-KW"/>
</dbReference>
<keyword evidence="8" id="KW-0239">DNA-directed DNA polymerase</keyword>
<evidence type="ECO:0000256" key="3">
    <source>
        <dbReference type="ARBA" id="ARBA00012417"/>
    </source>
</evidence>
<dbReference type="InterPro" id="IPR011708">
    <property type="entry name" value="DNA_pol3_alpha_NTPase_dom"/>
</dbReference>
<evidence type="ECO:0000256" key="4">
    <source>
        <dbReference type="ARBA" id="ARBA00019114"/>
    </source>
</evidence>
<dbReference type="AlphaFoldDB" id="A0A1H3CB84"/>
<comment type="catalytic activity">
    <reaction evidence="10">
        <text>DNA(n) + a 2'-deoxyribonucleoside 5'-triphosphate = DNA(n+1) + diphosphate</text>
        <dbReference type="Rhea" id="RHEA:22508"/>
        <dbReference type="Rhea" id="RHEA-COMP:17339"/>
        <dbReference type="Rhea" id="RHEA-COMP:17340"/>
        <dbReference type="ChEBI" id="CHEBI:33019"/>
        <dbReference type="ChEBI" id="CHEBI:61560"/>
        <dbReference type="ChEBI" id="CHEBI:173112"/>
        <dbReference type="EC" id="2.7.7.7"/>
    </reaction>
</comment>
<dbReference type="NCBIfam" id="NF005298">
    <property type="entry name" value="PRK06826.1"/>
    <property type="match status" value="1"/>
</dbReference>
<dbReference type="GO" id="GO:0006260">
    <property type="term" value="P:DNA replication"/>
    <property type="evidence" value="ECO:0007669"/>
    <property type="project" value="UniProtKB-KW"/>
</dbReference>
<dbReference type="InterPro" id="IPR041931">
    <property type="entry name" value="DNA_pol3_alpha_thumb_dom"/>
</dbReference>
<dbReference type="CDD" id="cd12113">
    <property type="entry name" value="PHP_PolIIIA_DnaE3"/>
    <property type="match status" value="1"/>
</dbReference>
<evidence type="ECO:0000256" key="2">
    <source>
        <dbReference type="ARBA" id="ARBA00009496"/>
    </source>
</evidence>
<organism evidence="12 13">
    <name type="scientific">Eubacterium barkeri</name>
    <name type="common">Clostridium barkeri</name>
    <dbReference type="NCBI Taxonomy" id="1528"/>
    <lineage>
        <taxon>Bacteria</taxon>
        <taxon>Bacillati</taxon>
        <taxon>Bacillota</taxon>
        <taxon>Clostridia</taxon>
        <taxon>Eubacteriales</taxon>
        <taxon>Eubacteriaceae</taxon>
        <taxon>Eubacterium</taxon>
    </lineage>
</organism>
<dbReference type="InterPro" id="IPR029460">
    <property type="entry name" value="DNAPol_HHH"/>
</dbReference>
<dbReference type="SUPFAM" id="SSF89550">
    <property type="entry name" value="PHP domain-like"/>
    <property type="match status" value="1"/>
</dbReference>
<keyword evidence="13" id="KW-1185">Reference proteome</keyword>
<proteinExistence type="inferred from homology"/>
<dbReference type="InterPro" id="IPR004365">
    <property type="entry name" value="NA-bd_OB_tRNA"/>
</dbReference>
<dbReference type="OrthoDB" id="9803237at2"/>
<dbReference type="GO" id="GO:0008408">
    <property type="term" value="F:3'-5' exonuclease activity"/>
    <property type="evidence" value="ECO:0007669"/>
    <property type="project" value="InterPro"/>
</dbReference>
<evidence type="ECO:0000256" key="10">
    <source>
        <dbReference type="ARBA" id="ARBA00049244"/>
    </source>
</evidence>
<keyword evidence="5" id="KW-0808">Transferase</keyword>
<dbReference type="Gene3D" id="1.10.150.870">
    <property type="match status" value="1"/>
</dbReference>
<dbReference type="NCBIfam" id="NF004226">
    <property type="entry name" value="PRK05673.1"/>
    <property type="match status" value="1"/>
</dbReference>
<gene>
    <name evidence="12" type="ORF">SAMN04488579_10332</name>
</gene>
<evidence type="ECO:0000256" key="9">
    <source>
        <dbReference type="ARBA" id="ARBA00025611"/>
    </source>
</evidence>
<dbReference type="InterPro" id="IPR016195">
    <property type="entry name" value="Pol/histidinol_Pase-like"/>
</dbReference>
<dbReference type="Gene3D" id="3.20.20.140">
    <property type="entry name" value="Metal-dependent hydrolases"/>
    <property type="match status" value="1"/>
</dbReference>
<dbReference type="NCBIfam" id="TIGR00594">
    <property type="entry name" value="polc"/>
    <property type="match status" value="1"/>
</dbReference>
<dbReference type="Pfam" id="PF07733">
    <property type="entry name" value="DNA_pol3_alpha"/>
    <property type="match status" value="1"/>
</dbReference>
<dbReference type="Gene3D" id="1.10.10.1600">
    <property type="entry name" value="Bacterial DNA polymerase III alpha subunit, thumb domain"/>
    <property type="match status" value="1"/>
</dbReference>
<evidence type="ECO:0000256" key="8">
    <source>
        <dbReference type="ARBA" id="ARBA00022932"/>
    </source>
</evidence>
<keyword evidence="7" id="KW-0235">DNA replication</keyword>
<evidence type="ECO:0000256" key="1">
    <source>
        <dbReference type="ARBA" id="ARBA00004496"/>
    </source>
</evidence>
<dbReference type="PANTHER" id="PTHR32294:SF0">
    <property type="entry name" value="DNA POLYMERASE III SUBUNIT ALPHA"/>
    <property type="match status" value="1"/>
</dbReference>
<dbReference type="GO" id="GO:0003676">
    <property type="term" value="F:nucleic acid binding"/>
    <property type="evidence" value="ECO:0007669"/>
    <property type="project" value="InterPro"/>
</dbReference>
<dbReference type="CDD" id="cd04485">
    <property type="entry name" value="DnaE_OBF"/>
    <property type="match status" value="1"/>
</dbReference>
<dbReference type="EMBL" id="FNOU01000003">
    <property type="protein sequence ID" value="SDX51356.1"/>
    <property type="molecule type" value="Genomic_DNA"/>
</dbReference>
<keyword evidence="6" id="KW-0548">Nucleotidyltransferase</keyword>
<comment type="function">
    <text evidence="9">DNA polymerase III is a complex, multichain enzyme responsible for most of the replicative synthesis in bacteria. This DNA polymerase also exhibits 3' to 5' exonuclease activity. The alpha chain is the DNA polymerase.</text>
</comment>
<sequence length="1171" mass="131277">MDRPFTHLHVHSEYSLLDGFGRIKDLVGYAVELGMDSLALTDHGVLFGAVEFYKECLAQGIKPIIGCEVYVAPRGLTQKESGIDNNPYHLVLLAENNTGYKNLCKIVSKGFVDGFYYKPRVDHDILRAHHEGIICLSACIAGEIPRFIIQDQPEKAAECCELYQDIFGKDHFYLEIQDHRMQQEAKANEGLREFSQKYDIPLVATNDAHYVRRSDAKAHDVLLCIQTATNVEDENRMRFPGDGFYLKSAEEMAGQFPDLPEAIENSHRIAERCEVTFDLESAHLPEFELPQDVETPGAYIRMLCEQGLTERYEQITPEIQERLDYELDIIHTMGFDNYFLVVWDFIKYAKDHDIMVGPGRGSAAGSLVSYALDITTLDPIKYNLLFERFLNPERVTMPDIDCDFCYERRQEVIDYVIHKYGEDRVAQIITFGTMAARGAVRDVGRALGMPYAAVDKVAKEIPIHVGQNVSIEGAMAENPTLKEMAKSDGAVGDLLEMAKSMEGLARHASTHAAGVVISDAPLTEYVPLYRNGEAITTQFPMGLLEDLGLIKMDFLGLRTLTVIRDAVENIWHSQKERVDVDHLSMDDPKVYEMLSRGDTLGVFQLESRGMMSFMRELAPENFEDIIAGISLYRPGPMDQIPRYIENKKNPGHVKYLHPLLEPILNVTYGCMVYQEQVMQIFREVAGFSMGRSDLVRRAMSKKKTDVMDHEGEVFIHGERDEAGHVIIPGAVSRGVPEAVAVQIYAEMKDFAKYAFNKSHAAAYAVIAYQTAWLKCYYPREFMAALMSSVMDDEKKVSKYIEDCRKMGIDVAPPDVNVGVGKFSVVEGKIAFGLGAIKGLGAKPVESIVTARQAEGPFKGFRDFCDRVDLSVLNRRTIEGLIKAGAFDFTGFPRSRMLLGAEGIIAQVQVEKRDRLSGQVSLLDLGAIEAFKEDRFPMADPAPKEIQLAQEKEVLGLYVSGHPLEEFEGILLGKTNLNTSMMGSYEELCETGIRDGGSVTIGGLVDSVKSQMTKTGKLMGFITIEDLYGRMEVVVFPRPYESYHHLLKADTPVLIRGKINYNEEMNVSVICDEVMPLDQGMTIREAGIGYKPMNIKKVAEQLTLCFSDFTQKSLISKIKPILGRFPGSVPVVLYFKEENKRFGADESLWVTVSDELVRDLQGVLGRNKVEVK</sequence>
<dbReference type="SMART" id="SM00481">
    <property type="entry name" value="POLIIIAc"/>
    <property type="match status" value="1"/>
</dbReference>
<dbReference type="RefSeq" id="WP_090243243.1">
    <property type="nucleotide sequence ID" value="NZ_FNOU01000003.1"/>
</dbReference>
<feature type="domain" description="Polymerase/histidinol phosphatase N-terminal" evidence="11">
    <location>
        <begin position="6"/>
        <end position="73"/>
    </location>
</feature>
<dbReference type="InterPro" id="IPR004013">
    <property type="entry name" value="PHP_dom"/>
</dbReference>
<dbReference type="EC" id="2.7.7.7" evidence="3"/>
<evidence type="ECO:0000256" key="6">
    <source>
        <dbReference type="ARBA" id="ARBA00022695"/>
    </source>
</evidence>
<name>A0A1H3CB84_EUBBA</name>
<accession>A0A1H3CB84</accession>
<dbReference type="GO" id="GO:0005737">
    <property type="term" value="C:cytoplasm"/>
    <property type="evidence" value="ECO:0007669"/>
    <property type="project" value="UniProtKB-SubCell"/>
</dbReference>
<comment type="subcellular location">
    <subcellularLocation>
        <location evidence="1">Cytoplasm</location>
    </subcellularLocation>
</comment>
<dbReference type="Pfam" id="PF17657">
    <property type="entry name" value="DNA_pol3_finger"/>
    <property type="match status" value="1"/>
</dbReference>
<dbReference type="STRING" id="1528.SAMN04488579_10332"/>
<dbReference type="Pfam" id="PF01336">
    <property type="entry name" value="tRNA_anti-codon"/>
    <property type="match status" value="1"/>
</dbReference>
<dbReference type="InterPro" id="IPR040982">
    <property type="entry name" value="DNA_pol3_finger"/>
</dbReference>
<dbReference type="PANTHER" id="PTHR32294">
    <property type="entry name" value="DNA POLYMERASE III SUBUNIT ALPHA"/>
    <property type="match status" value="1"/>
</dbReference>
<reference evidence="13" key="1">
    <citation type="submission" date="2016-10" db="EMBL/GenBank/DDBJ databases">
        <authorList>
            <person name="Varghese N."/>
            <person name="Submissions S."/>
        </authorList>
    </citation>
    <scope>NUCLEOTIDE SEQUENCE [LARGE SCALE GENOMIC DNA]</scope>
    <source>
        <strain evidence="13">VPI 5359</strain>
    </source>
</reference>
<evidence type="ECO:0000259" key="11">
    <source>
        <dbReference type="SMART" id="SM00481"/>
    </source>
</evidence>
<dbReference type="Pfam" id="PF14579">
    <property type="entry name" value="HHH_6"/>
    <property type="match status" value="1"/>
</dbReference>
<dbReference type="Proteomes" id="UP000199652">
    <property type="component" value="Unassembled WGS sequence"/>
</dbReference>
<evidence type="ECO:0000256" key="7">
    <source>
        <dbReference type="ARBA" id="ARBA00022705"/>
    </source>
</evidence>
<evidence type="ECO:0000313" key="12">
    <source>
        <dbReference type="EMBL" id="SDX51356.1"/>
    </source>
</evidence>
<dbReference type="InterPro" id="IPR003141">
    <property type="entry name" value="Pol/His_phosphatase_N"/>
</dbReference>
<evidence type="ECO:0000313" key="13">
    <source>
        <dbReference type="Proteomes" id="UP000199652"/>
    </source>
</evidence>
<protein>
    <recommendedName>
        <fullName evidence="4">DNA polymerase III subunit alpha</fullName>
        <ecNumber evidence="3">2.7.7.7</ecNumber>
    </recommendedName>
</protein>
<dbReference type="Pfam" id="PF02811">
    <property type="entry name" value="PHP"/>
    <property type="match status" value="1"/>
</dbReference>
<evidence type="ECO:0000256" key="5">
    <source>
        <dbReference type="ARBA" id="ARBA00022679"/>
    </source>
</evidence>
<comment type="similarity">
    <text evidence="2">Belongs to the DNA polymerase type-C family. DnaE subfamily.</text>
</comment>